<proteinExistence type="predicted"/>
<name>A0A5U1Q0L0_SALER</name>
<accession>A0A5U1Q0L0</accession>
<dbReference type="AlphaFoldDB" id="A0A5U1Q0L0"/>
<dbReference type="EMBL" id="AAGJQW010000003">
    <property type="protein sequence ID" value="EBO7978969.1"/>
    <property type="molecule type" value="Genomic_DNA"/>
</dbReference>
<reference evidence="1" key="1">
    <citation type="submission" date="2018-09" db="EMBL/GenBank/DDBJ databases">
        <authorList>
            <consortium name="Veterinary Laboratory Investigation and Response Network"/>
        </authorList>
    </citation>
    <scope>NUCLEOTIDE SEQUENCE</scope>
    <source>
        <strain evidence="1">SAL-18-VL-SD-NC-0003</strain>
    </source>
</reference>
<comment type="caution">
    <text evidence="1">The sequence shown here is derived from an EMBL/GenBank/DDBJ whole genome shotgun (WGS) entry which is preliminary data.</text>
</comment>
<protein>
    <submittedName>
        <fullName evidence="1">Uncharacterized protein</fullName>
    </submittedName>
</protein>
<organism evidence="1">
    <name type="scientific">Salmonella enterica</name>
    <name type="common">Salmonella choleraesuis</name>
    <dbReference type="NCBI Taxonomy" id="28901"/>
    <lineage>
        <taxon>Bacteria</taxon>
        <taxon>Pseudomonadati</taxon>
        <taxon>Pseudomonadota</taxon>
        <taxon>Gammaproteobacteria</taxon>
        <taxon>Enterobacterales</taxon>
        <taxon>Enterobacteriaceae</taxon>
        <taxon>Salmonella</taxon>
    </lineage>
</organism>
<gene>
    <name evidence="1" type="ORF">D3F83_05170</name>
</gene>
<sequence length="72" mass="7929">MSEMVFTAVFIASSQKISGVLLSVTLRAVSTGDALYQAERELMEHGYYNIEHLSVCIAEDDSFLGIKIIDNS</sequence>
<evidence type="ECO:0000313" key="1">
    <source>
        <dbReference type="EMBL" id="EBO7978969.1"/>
    </source>
</evidence>